<keyword evidence="2" id="KW-1185">Reference proteome</keyword>
<dbReference type="EMBL" id="BMFN01000004">
    <property type="protein sequence ID" value="GGF78226.1"/>
    <property type="molecule type" value="Genomic_DNA"/>
</dbReference>
<protein>
    <submittedName>
        <fullName evidence="1">Na(+)/H(+) antiporter NhaP</fullName>
    </submittedName>
</protein>
<dbReference type="Proteomes" id="UP000605392">
    <property type="component" value="Unassembled WGS sequence"/>
</dbReference>
<accession>A0ACB5PW96</accession>
<evidence type="ECO:0000313" key="1">
    <source>
        <dbReference type="EMBL" id="GGF78226.1"/>
    </source>
</evidence>
<evidence type="ECO:0000313" key="2">
    <source>
        <dbReference type="Proteomes" id="UP000605392"/>
    </source>
</evidence>
<sequence length="435" mass="46464">MPAIYFRLSLRMKLYNVFAVLMVVAASFAYLNHRFLRLPSTIGLMILALVSSLLVVVLGRLGVSSVLTIVELVRSVDFNTILMQVMLSFLLFAGAIHVDAQSLGEERVPIFALATVGMLISALLVGGTMYLLLPLFGLTINFIYCLLFGALIAPTDPIAVLGILKQARIPKSLEVKVVGESLFNDGVAVVVFVSLFQIAQVGWEELGPSGVALLFLQEAVGGILLGALLGYGGYHLLRSIDNYKVEVLITLALVTGGTALAAALHTSGPLAIVVAGLIIGQQGRSLGMSDMTREYVDKFWEIIDEILNAVLFVLIGLEILVVDIGTTDLLVGAVAIVVVLLARFVAVSLPLSVLRLRRSFTQHSVKILTWGGLRGGISVALALSLPPSPARDLIVGITYVVVIFSIIVQGLTIGPLVKRLGLSISEVPAKEEDNN</sequence>
<gene>
    <name evidence="1" type="primary">nhaP</name>
    <name evidence="1" type="ORF">GCM10011375_36630</name>
</gene>
<name>A0ACB5PW96_9BACT</name>
<organism evidence="1 2">
    <name type="scientific">Hymenobacter qilianensis</name>
    <dbReference type="NCBI Taxonomy" id="1385715"/>
    <lineage>
        <taxon>Bacteria</taxon>
        <taxon>Pseudomonadati</taxon>
        <taxon>Bacteroidota</taxon>
        <taxon>Cytophagia</taxon>
        <taxon>Cytophagales</taxon>
        <taxon>Hymenobacteraceae</taxon>
        <taxon>Hymenobacter</taxon>
    </lineage>
</organism>
<reference evidence="1 2" key="1">
    <citation type="journal article" date="2019" name="Int. J. Syst. Evol. Microbiol.">
        <title>The Global Catalogue of Microorganisms (GCM) 10K type strain sequencing project: providing services to taxonomists for standard genome sequencing and annotation.</title>
        <authorList>
            <consortium name="The Broad Institute Genomics Platform"/>
            <consortium name="The Broad Institute Genome Sequencing Center for Infectious Disease"/>
            <person name="Wu L."/>
            <person name="Ma J."/>
        </authorList>
    </citation>
    <scope>NUCLEOTIDE SEQUENCE [LARGE SCALE GENOMIC DNA]</scope>
    <source>
        <strain evidence="1 2">CGMCC 1.12720</strain>
    </source>
</reference>
<comment type="caution">
    <text evidence="1">The sequence shown here is derived from an EMBL/GenBank/DDBJ whole genome shotgun (WGS) entry which is preliminary data.</text>
</comment>
<proteinExistence type="predicted"/>